<proteinExistence type="predicted"/>
<dbReference type="AlphaFoldDB" id="A0A2I0XE00"/>
<protein>
    <submittedName>
        <fullName evidence="1">Uncharacterized protein</fullName>
    </submittedName>
</protein>
<accession>A0A2I0XE00</accession>
<reference evidence="1 2" key="2">
    <citation type="journal article" date="2017" name="Nature">
        <title>The Apostasia genome and the evolution of orchids.</title>
        <authorList>
            <person name="Zhang G.Q."/>
            <person name="Liu K.W."/>
            <person name="Li Z."/>
            <person name="Lohaus R."/>
            <person name="Hsiao Y.Y."/>
            <person name="Niu S.C."/>
            <person name="Wang J.Y."/>
            <person name="Lin Y.C."/>
            <person name="Xu Q."/>
            <person name="Chen L.J."/>
            <person name="Yoshida K."/>
            <person name="Fujiwara S."/>
            <person name="Wang Z.W."/>
            <person name="Zhang Y.Q."/>
            <person name="Mitsuda N."/>
            <person name="Wang M."/>
            <person name="Liu G.H."/>
            <person name="Pecoraro L."/>
            <person name="Huang H.X."/>
            <person name="Xiao X.J."/>
            <person name="Lin M."/>
            <person name="Wu X.Y."/>
            <person name="Wu W.L."/>
            <person name="Chen Y.Y."/>
            <person name="Chang S.B."/>
            <person name="Sakamoto S."/>
            <person name="Ohme-Takagi M."/>
            <person name="Yagi M."/>
            <person name="Zeng S.J."/>
            <person name="Shen C.Y."/>
            <person name="Yeh C.M."/>
            <person name="Luo Y.B."/>
            <person name="Tsai W.C."/>
            <person name="Van de Peer Y."/>
            <person name="Liu Z.J."/>
        </authorList>
    </citation>
    <scope>NUCLEOTIDE SEQUENCE [LARGE SCALE GENOMIC DNA]</scope>
    <source>
        <tissue evidence="1">The whole plant</tissue>
    </source>
</reference>
<dbReference type="Proteomes" id="UP000233837">
    <property type="component" value="Unassembled WGS sequence"/>
</dbReference>
<gene>
    <name evidence="1" type="ORF">MA16_Dca001963</name>
</gene>
<evidence type="ECO:0000313" key="2">
    <source>
        <dbReference type="Proteomes" id="UP000233837"/>
    </source>
</evidence>
<organism evidence="1 2">
    <name type="scientific">Dendrobium catenatum</name>
    <dbReference type="NCBI Taxonomy" id="906689"/>
    <lineage>
        <taxon>Eukaryota</taxon>
        <taxon>Viridiplantae</taxon>
        <taxon>Streptophyta</taxon>
        <taxon>Embryophyta</taxon>
        <taxon>Tracheophyta</taxon>
        <taxon>Spermatophyta</taxon>
        <taxon>Magnoliopsida</taxon>
        <taxon>Liliopsida</taxon>
        <taxon>Asparagales</taxon>
        <taxon>Orchidaceae</taxon>
        <taxon>Epidendroideae</taxon>
        <taxon>Malaxideae</taxon>
        <taxon>Dendrobiinae</taxon>
        <taxon>Dendrobium</taxon>
    </lineage>
</organism>
<dbReference type="EMBL" id="KZ501954">
    <property type="protein sequence ID" value="PKU86132.1"/>
    <property type="molecule type" value="Genomic_DNA"/>
</dbReference>
<evidence type="ECO:0000313" key="1">
    <source>
        <dbReference type="EMBL" id="PKU86132.1"/>
    </source>
</evidence>
<name>A0A2I0XE00_9ASPA</name>
<sequence>MFLAIVRSKLLVVSYGYRSHSLALSLTPRCLRPLSTCSRRVHIVSKRDILLVASDRHARSLFMLQHVALLAAAGLPPRTIRSLVSPP</sequence>
<keyword evidence="2" id="KW-1185">Reference proteome</keyword>
<reference evidence="1 2" key="1">
    <citation type="journal article" date="2016" name="Sci. Rep.">
        <title>The Dendrobium catenatum Lindl. genome sequence provides insights into polysaccharide synthase, floral development and adaptive evolution.</title>
        <authorList>
            <person name="Zhang G.Q."/>
            <person name="Xu Q."/>
            <person name="Bian C."/>
            <person name="Tsai W.C."/>
            <person name="Yeh C.M."/>
            <person name="Liu K.W."/>
            <person name="Yoshida K."/>
            <person name="Zhang L.S."/>
            <person name="Chang S.B."/>
            <person name="Chen F."/>
            <person name="Shi Y."/>
            <person name="Su Y.Y."/>
            <person name="Zhang Y.Q."/>
            <person name="Chen L.J."/>
            <person name="Yin Y."/>
            <person name="Lin M."/>
            <person name="Huang H."/>
            <person name="Deng H."/>
            <person name="Wang Z.W."/>
            <person name="Zhu S.L."/>
            <person name="Zhao X."/>
            <person name="Deng C."/>
            <person name="Niu S.C."/>
            <person name="Huang J."/>
            <person name="Wang M."/>
            <person name="Liu G.H."/>
            <person name="Yang H.J."/>
            <person name="Xiao X.J."/>
            <person name="Hsiao Y.Y."/>
            <person name="Wu W.L."/>
            <person name="Chen Y.Y."/>
            <person name="Mitsuda N."/>
            <person name="Ohme-Takagi M."/>
            <person name="Luo Y.B."/>
            <person name="Van de Peer Y."/>
            <person name="Liu Z.J."/>
        </authorList>
    </citation>
    <scope>NUCLEOTIDE SEQUENCE [LARGE SCALE GENOMIC DNA]</scope>
    <source>
        <tissue evidence="1">The whole plant</tissue>
    </source>
</reference>